<accession>A0A849BUC7</accession>
<organism evidence="1 2">
    <name type="scientific">Nocardia uniformis</name>
    <dbReference type="NCBI Taxonomy" id="53432"/>
    <lineage>
        <taxon>Bacteria</taxon>
        <taxon>Bacillati</taxon>
        <taxon>Actinomycetota</taxon>
        <taxon>Actinomycetes</taxon>
        <taxon>Mycobacteriales</taxon>
        <taxon>Nocardiaceae</taxon>
        <taxon>Nocardia</taxon>
    </lineage>
</organism>
<evidence type="ECO:0000313" key="2">
    <source>
        <dbReference type="Proteomes" id="UP000586827"/>
    </source>
</evidence>
<evidence type="ECO:0000313" key="1">
    <source>
        <dbReference type="EMBL" id="NNH68628.1"/>
    </source>
</evidence>
<dbReference type="Proteomes" id="UP000586827">
    <property type="component" value="Unassembled WGS sequence"/>
</dbReference>
<keyword evidence="2" id="KW-1185">Reference proteome</keyword>
<comment type="caution">
    <text evidence="1">The sequence shown here is derived from an EMBL/GenBank/DDBJ whole genome shotgun (WGS) entry which is preliminary data.</text>
</comment>
<reference evidence="1 2" key="1">
    <citation type="submission" date="2020-05" db="EMBL/GenBank/DDBJ databases">
        <title>MicrobeNet Type strains.</title>
        <authorList>
            <person name="Nicholson A.C."/>
        </authorList>
    </citation>
    <scope>NUCLEOTIDE SEQUENCE [LARGE SCALE GENOMIC DNA]</scope>
    <source>
        <strain evidence="1 2">JCM 3224</strain>
    </source>
</reference>
<proteinExistence type="predicted"/>
<dbReference type="AlphaFoldDB" id="A0A849BUC7"/>
<sequence>MTGALRPPVSAPLGTAAPPAAITAPPLPGYLVDASEREISVRVTDGIWTFRWADVLALTECDLEAPGQRTDDARPVLVRVREGTTADFTQRRRIALIDRPMTLPQDHTPTRGDEQLARLTENWARRMDLTTRPGVGGATMTCCQTRSQHGSDDGTACDSLD</sequence>
<dbReference type="EMBL" id="JABELX010000001">
    <property type="protein sequence ID" value="NNH68628.1"/>
    <property type="molecule type" value="Genomic_DNA"/>
</dbReference>
<protein>
    <submittedName>
        <fullName evidence="1">Uncharacterized protein</fullName>
    </submittedName>
</protein>
<dbReference type="RefSeq" id="WP_067520224.1">
    <property type="nucleotide sequence ID" value="NZ_JABELX010000001.1"/>
</dbReference>
<name>A0A849BUC7_9NOCA</name>
<gene>
    <name evidence="1" type="ORF">HLB23_01815</name>
</gene>